<keyword evidence="3 5" id="KW-0378">Hydrolase</keyword>
<evidence type="ECO:0000313" key="10">
    <source>
        <dbReference type="Proteomes" id="UP000004367"/>
    </source>
</evidence>
<comment type="similarity">
    <text evidence="5 6">Belongs to the XseA family.</text>
</comment>
<dbReference type="EC" id="3.1.11.6" evidence="5"/>
<evidence type="ECO:0000256" key="2">
    <source>
        <dbReference type="ARBA" id="ARBA00022722"/>
    </source>
</evidence>
<organism evidence="9 10">
    <name type="scientific">Mobilicoccus pelagius NBRC 104925</name>
    <dbReference type="NCBI Taxonomy" id="1089455"/>
    <lineage>
        <taxon>Bacteria</taxon>
        <taxon>Bacillati</taxon>
        <taxon>Actinomycetota</taxon>
        <taxon>Actinomycetes</taxon>
        <taxon>Micrococcales</taxon>
        <taxon>Dermatophilaceae</taxon>
        <taxon>Mobilicoccus</taxon>
    </lineage>
</organism>
<dbReference type="HAMAP" id="MF_00378">
    <property type="entry name" value="Exonuc_7_L"/>
    <property type="match status" value="1"/>
</dbReference>
<dbReference type="InterPro" id="IPR020579">
    <property type="entry name" value="Exonuc_VII_lsu_C"/>
</dbReference>
<proteinExistence type="inferred from homology"/>
<dbReference type="Proteomes" id="UP000004367">
    <property type="component" value="Unassembled WGS sequence"/>
</dbReference>
<dbReference type="Pfam" id="PF13742">
    <property type="entry name" value="tRNA_anti_2"/>
    <property type="match status" value="1"/>
</dbReference>
<comment type="function">
    <text evidence="5">Bidirectionally degrades single-stranded DNA into large acid-insoluble oligonucleotides, which are then degraded further into small acid-soluble oligonucleotides.</text>
</comment>
<accession>H5URA3</accession>
<evidence type="ECO:0000313" key="9">
    <source>
        <dbReference type="EMBL" id="GAB48261.1"/>
    </source>
</evidence>
<dbReference type="InterPro" id="IPR003753">
    <property type="entry name" value="Exonuc_VII_L"/>
</dbReference>
<evidence type="ECO:0000259" key="7">
    <source>
        <dbReference type="Pfam" id="PF02601"/>
    </source>
</evidence>
<comment type="subunit">
    <text evidence="5">Heterooligomer composed of large and small subunits.</text>
</comment>
<evidence type="ECO:0000256" key="3">
    <source>
        <dbReference type="ARBA" id="ARBA00022801"/>
    </source>
</evidence>
<keyword evidence="10" id="KW-1185">Reference proteome</keyword>
<sequence length="413" mass="45656">MSEPLPAKAAETTAERPWPLRLLSMKITDYVDRMSPVWIEGQIVQLNRRPGSRTCFVTLRDADVDMSMTVTVPTVVLDRMPITEGSRVVTHAKPAFWSKRGSMQLEARDMRPVGEGELLARLEHLKRTLAAEGLFAMDRKRPLPFLPQRVGLVCGRASAAMRDVLEVARRRWPAVEFEVREVPVQGADAVLAVTRTVQELDALPHVDVIVVTRGGGSFEDLLPFSNESLVRAVAETRTPVVSAIGHEVDTPLLDFVADVRASTPTDAAKRIVPDVEVERAGIAQLAGRAQGALAGRIAGERRHLVVLRSRPVLTDPHATLAPHREALARHRDRGERALTRRLDRERGRIDALAGQLRALSPQGTLDRGYAIVLHADGRLVTDREDVDADEILRVKVARGDFGVRPVTRREARS</sequence>
<dbReference type="InterPro" id="IPR025824">
    <property type="entry name" value="OB-fold_nuc-bd_dom"/>
</dbReference>
<dbReference type="GO" id="GO:0006308">
    <property type="term" value="P:DNA catabolic process"/>
    <property type="evidence" value="ECO:0007669"/>
    <property type="project" value="UniProtKB-UniRule"/>
</dbReference>
<comment type="catalytic activity">
    <reaction evidence="5 6">
        <text>Exonucleolytic cleavage in either 5'- to 3'- or 3'- to 5'-direction to yield nucleoside 5'-phosphates.</text>
        <dbReference type="EC" id="3.1.11.6"/>
    </reaction>
</comment>
<dbReference type="GO" id="GO:0005737">
    <property type="term" value="C:cytoplasm"/>
    <property type="evidence" value="ECO:0007669"/>
    <property type="project" value="UniProtKB-SubCell"/>
</dbReference>
<evidence type="ECO:0000256" key="5">
    <source>
        <dbReference type="HAMAP-Rule" id="MF_00378"/>
    </source>
</evidence>
<name>H5URA3_9MICO</name>
<dbReference type="GO" id="GO:0009318">
    <property type="term" value="C:exodeoxyribonuclease VII complex"/>
    <property type="evidence" value="ECO:0007669"/>
    <property type="project" value="UniProtKB-UniRule"/>
</dbReference>
<evidence type="ECO:0000256" key="4">
    <source>
        <dbReference type="ARBA" id="ARBA00022839"/>
    </source>
</evidence>
<dbReference type="GO" id="GO:0008855">
    <property type="term" value="F:exodeoxyribonuclease VII activity"/>
    <property type="evidence" value="ECO:0007669"/>
    <property type="project" value="UniProtKB-UniRule"/>
</dbReference>
<dbReference type="RefSeq" id="WP_009482159.1">
    <property type="nucleotide sequence ID" value="NZ_BAFE01000049.1"/>
</dbReference>
<comment type="subcellular location">
    <subcellularLocation>
        <location evidence="5 6">Cytoplasm</location>
    </subcellularLocation>
</comment>
<gene>
    <name evidence="5 9" type="primary">xseA</name>
    <name evidence="9" type="ORF">MOPEL_069_00160</name>
</gene>
<reference evidence="9 10" key="1">
    <citation type="submission" date="2012-02" db="EMBL/GenBank/DDBJ databases">
        <title>Whole genome shotgun sequence of Mobilicoccus pelagius NBRC 104925.</title>
        <authorList>
            <person name="Yoshida Y."/>
            <person name="Hosoyama A."/>
            <person name="Tsuchikane K."/>
            <person name="Katsumata H."/>
            <person name="Yamazaki S."/>
            <person name="Fujita N."/>
        </authorList>
    </citation>
    <scope>NUCLEOTIDE SEQUENCE [LARGE SCALE GENOMIC DNA]</scope>
    <source>
        <strain evidence="9 10">NBRC 104925</strain>
    </source>
</reference>
<dbReference type="AlphaFoldDB" id="H5URA3"/>
<keyword evidence="2 5" id="KW-0540">Nuclease</keyword>
<protein>
    <recommendedName>
        <fullName evidence="5">Exodeoxyribonuclease 7 large subunit</fullName>
        <ecNumber evidence="5">3.1.11.6</ecNumber>
    </recommendedName>
    <alternativeName>
        <fullName evidence="5">Exodeoxyribonuclease VII large subunit</fullName>
        <shortName evidence="5">Exonuclease VII large subunit</shortName>
    </alternativeName>
</protein>
<feature type="domain" description="OB-fold nucleic acid binding" evidence="8">
    <location>
        <begin position="23"/>
        <end position="111"/>
    </location>
</feature>
<dbReference type="NCBIfam" id="TIGR00237">
    <property type="entry name" value="xseA"/>
    <property type="match status" value="1"/>
</dbReference>
<evidence type="ECO:0000256" key="1">
    <source>
        <dbReference type="ARBA" id="ARBA00022490"/>
    </source>
</evidence>
<dbReference type="PANTHER" id="PTHR30008">
    <property type="entry name" value="EXODEOXYRIBONUCLEASE 7 LARGE SUBUNIT"/>
    <property type="match status" value="1"/>
</dbReference>
<dbReference type="STRING" id="1089455.MOPEL_069_00160"/>
<dbReference type="CDD" id="cd04489">
    <property type="entry name" value="ExoVII_LU_OBF"/>
    <property type="match status" value="1"/>
</dbReference>
<feature type="domain" description="Exonuclease VII large subunit C-terminal" evidence="7">
    <location>
        <begin position="134"/>
        <end position="327"/>
    </location>
</feature>
<keyword evidence="4 5" id="KW-0269">Exonuclease</keyword>
<dbReference type="eggNOG" id="COG1570">
    <property type="taxonomic scope" value="Bacteria"/>
</dbReference>
<evidence type="ECO:0000256" key="6">
    <source>
        <dbReference type="RuleBase" id="RU004355"/>
    </source>
</evidence>
<dbReference type="EMBL" id="BAFE01000049">
    <property type="protein sequence ID" value="GAB48261.1"/>
    <property type="molecule type" value="Genomic_DNA"/>
</dbReference>
<keyword evidence="1 5" id="KW-0963">Cytoplasm</keyword>
<comment type="caution">
    <text evidence="9">The sequence shown here is derived from an EMBL/GenBank/DDBJ whole genome shotgun (WGS) entry which is preliminary data.</text>
</comment>
<dbReference type="Pfam" id="PF02601">
    <property type="entry name" value="Exonuc_VII_L"/>
    <property type="match status" value="1"/>
</dbReference>
<evidence type="ECO:0000259" key="8">
    <source>
        <dbReference type="Pfam" id="PF13742"/>
    </source>
</evidence>
<dbReference type="PANTHER" id="PTHR30008:SF0">
    <property type="entry name" value="EXODEOXYRIBONUCLEASE 7 LARGE SUBUNIT"/>
    <property type="match status" value="1"/>
</dbReference>
<dbReference type="GO" id="GO:0003676">
    <property type="term" value="F:nucleic acid binding"/>
    <property type="evidence" value="ECO:0007669"/>
    <property type="project" value="InterPro"/>
</dbReference>